<organism evidence="1 2">
    <name type="scientific">Chionoecetes opilio</name>
    <name type="common">Atlantic snow crab</name>
    <name type="synonym">Cancer opilio</name>
    <dbReference type="NCBI Taxonomy" id="41210"/>
    <lineage>
        <taxon>Eukaryota</taxon>
        <taxon>Metazoa</taxon>
        <taxon>Ecdysozoa</taxon>
        <taxon>Arthropoda</taxon>
        <taxon>Crustacea</taxon>
        <taxon>Multicrustacea</taxon>
        <taxon>Malacostraca</taxon>
        <taxon>Eumalacostraca</taxon>
        <taxon>Eucarida</taxon>
        <taxon>Decapoda</taxon>
        <taxon>Pleocyemata</taxon>
        <taxon>Brachyura</taxon>
        <taxon>Eubrachyura</taxon>
        <taxon>Majoidea</taxon>
        <taxon>Majidae</taxon>
        <taxon>Chionoecetes</taxon>
    </lineage>
</organism>
<proteinExistence type="predicted"/>
<dbReference type="Proteomes" id="UP000770661">
    <property type="component" value="Unassembled WGS sequence"/>
</dbReference>
<comment type="caution">
    <text evidence="1">The sequence shown here is derived from an EMBL/GenBank/DDBJ whole genome shotgun (WGS) entry which is preliminary data.</text>
</comment>
<dbReference type="EMBL" id="JACEEZ010019405">
    <property type="protein sequence ID" value="KAG0715749.1"/>
    <property type="molecule type" value="Genomic_DNA"/>
</dbReference>
<protein>
    <submittedName>
        <fullName evidence="1">Uncharacterized protein</fullName>
    </submittedName>
</protein>
<accession>A0A8J4Y3G1</accession>
<dbReference type="AlphaFoldDB" id="A0A8J4Y3G1"/>
<gene>
    <name evidence="1" type="ORF">GWK47_000127</name>
</gene>
<sequence length="170" mass="18230">MWATLQDMWNEHGQVEHKEGRGRGSAVLGRVAKTPACLALAKIRAVRFNWRVYSANIKAIRKRLPFESDFGNVGRLPSAAPGWGGVAVNCNGIINHCPKAEEGSAHSDYSLSSTGQGIAGGWKQFQCKCKSSVGHDAEWVADQVFKVGQCSGLGFSVNYHQAGPVGAGME</sequence>
<keyword evidence="2" id="KW-1185">Reference proteome</keyword>
<reference evidence="1" key="1">
    <citation type="submission" date="2020-07" db="EMBL/GenBank/DDBJ databases">
        <title>The High-quality genome of the commercially important snow crab, Chionoecetes opilio.</title>
        <authorList>
            <person name="Jeong J.-H."/>
            <person name="Ryu S."/>
        </authorList>
    </citation>
    <scope>NUCLEOTIDE SEQUENCE</scope>
    <source>
        <strain evidence="1">MADBK_172401_WGS</strain>
        <tissue evidence="1">Digestive gland</tissue>
    </source>
</reference>
<evidence type="ECO:0000313" key="2">
    <source>
        <dbReference type="Proteomes" id="UP000770661"/>
    </source>
</evidence>
<name>A0A8J4Y3G1_CHIOP</name>
<evidence type="ECO:0000313" key="1">
    <source>
        <dbReference type="EMBL" id="KAG0715749.1"/>
    </source>
</evidence>